<dbReference type="OrthoDB" id="194358at2759"/>
<evidence type="ECO:0000313" key="9">
    <source>
        <dbReference type="Proteomes" id="UP000541558"/>
    </source>
</evidence>
<feature type="repeat" description="ANK" evidence="4">
    <location>
        <begin position="215"/>
        <end position="247"/>
    </location>
</feature>
<feature type="signal peptide" evidence="6">
    <location>
        <begin position="1"/>
        <end position="22"/>
    </location>
</feature>
<dbReference type="Gene3D" id="1.25.40.20">
    <property type="entry name" value="Ankyrin repeat-containing domain"/>
    <property type="match status" value="1"/>
</dbReference>
<dbReference type="Gene3D" id="6.10.140.2220">
    <property type="match status" value="1"/>
</dbReference>
<keyword evidence="9" id="KW-1185">Reference proteome</keyword>
<dbReference type="InterPro" id="IPR002110">
    <property type="entry name" value="Ankyrin_rpt"/>
</dbReference>
<dbReference type="GO" id="GO:0005634">
    <property type="term" value="C:nucleus"/>
    <property type="evidence" value="ECO:0007669"/>
    <property type="project" value="TreeGrafter"/>
</dbReference>
<sequence>MGFPALGIIPSLLFLELRRASGPLVYTATMPTTKKGAKLNFTNPPKWNCEPGVGFIITDEMKKILAQPGFLTDTNGGPRLQHLYSNQSLGFRVEDLSEFGKACFLGLLKTVQYCFMTGMAPPLTNTETPYEFGYATLVVTGSQRVIRSPGFPHPEHLAVLEFLISRSLPLNVPDIVGYTAIQHCVLGDLKAYPGKEALIRKLLASGAEVDYRNRWGETALSCAIQRGDIVGIDLLMEYGASVDIPNGNGKAVRRLFLEAGATVNAAMEKWLLKRSGKDAAPMTGKCCGHCGLEQKSLKVCSGCHTVQYCSRECQRAAWSDHKKKCKPFTVSSSAKLVPFYLPEALGAMNIPQEPFRRGFVGGLAVPPVPVSHTRMSQEPKNLPPGGKQVVVKVQVPPVLKNPDGSYNHFLVYTQKRDFACLVRRVDCQKAWDAVYDVIKKQSLSGLKGYFVADLKSRDEFVVKVSELLAAQPW</sequence>
<keyword evidence="6" id="KW-0732">Signal</keyword>
<dbReference type="InterPro" id="IPR024119">
    <property type="entry name" value="TF_DEAF-1"/>
</dbReference>
<keyword evidence="2 5" id="KW-0863">Zinc-finger</keyword>
<dbReference type="PROSITE" id="PS50088">
    <property type="entry name" value="ANK_REPEAT"/>
    <property type="match status" value="1"/>
</dbReference>
<dbReference type="SUPFAM" id="SSF144232">
    <property type="entry name" value="HIT/MYND zinc finger-like"/>
    <property type="match status" value="1"/>
</dbReference>
<dbReference type="PANTHER" id="PTHR10237">
    <property type="entry name" value="DEFORMED EPIDERMAL AUTOREGULATORY FACTOR 1 HOMOLOG SUPPRESSIN"/>
    <property type="match status" value="1"/>
</dbReference>
<proteinExistence type="predicted"/>
<dbReference type="GO" id="GO:0008270">
    <property type="term" value="F:zinc ion binding"/>
    <property type="evidence" value="ECO:0007669"/>
    <property type="project" value="UniProtKB-KW"/>
</dbReference>
<comment type="caution">
    <text evidence="8">The sequence shown here is derived from an EMBL/GenBank/DDBJ whole genome shotgun (WGS) entry which is preliminary data.</text>
</comment>
<protein>
    <recommendedName>
        <fullName evidence="7">MYND-type domain-containing protein</fullName>
    </recommendedName>
</protein>
<dbReference type="Pfam" id="PF13637">
    <property type="entry name" value="Ank_4"/>
    <property type="match status" value="1"/>
</dbReference>
<evidence type="ECO:0000313" key="8">
    <source>
        <dbReference type="EMBL" id="KAF5342025.1"/>
    </source>
</evidence>
<dbReference type="GO" id="GO:0000981">
    <property type="term" value="F:DNA-binding transcription factor activity, RNA polymerase II-specific"/>
    <property type="evidence" value="ECO:0007669"/>
    <property type="project" value="TreeGrafter"/>
</dbReference>
<dbReference type="SUPFAM" id="SSF48403">
    <property type="entry name" value="Ankyrin repeat"/>
    <property type="match status" value="1"/>
</dbReference>
<organism evidence="8 9">
    <name type="scientific">Ephemerocybe angulata</name>
    <dbReference type="NCBI Taxonomy" id="980116"/>
    <lineage>
        <taxon>Eukaryota</taxon>
        <taxon>Fungi</taxon>
        <taxon>Dikarya</taxon>
        <taxon>Basidiomycota</taxon>
        <taxon>Agaricomycotina</taxon>
        <taxon>Agaricomycetes</taxon>
        <taxon>Agaricomycetidae</taxon>
        <taxon>Agaricales</taxon>
        <taxon>Agaricineae</taxon>
        <taxon>Psathyrellaceae</taxon>
        <taxon>Ephemerocybe</taxon>
    </lineage>
</organism>
<accession>A0A8H5FLV9</accession>
<keyword evidence="4" id="KW-0040">ANK repeat</keyword>
<evidence type="ECO:0000256" key="5">
    <source>
        <dbReference type="PROSITE-ProRule" id="PRU00134"/>
    </source>
</evidence>
<dbReference type="Pfam" id="PF01753">
    <property type="entry name" value="zf-MYND"/>
    <property type="match status" value="1"/>
</dbReference>
<evidence type="ECO:0000256" key="6">
    <source>
        <dbReference type="SAM" id="SignalP"/>
    </source>
</evidence>
<dbReference type="PANTHER" id="PTHR10237:SF14">
    <property type="entry name" value="MYND-TYPE DOMAIN-CONTAINING PROTEIN"/>
    <property type="match status" value="1"/>
</dbReference>
<gene>
    <name evidence="8" type="ORF">D9611_002051</name>
</gene>
<dbReference type="InterPro" id="IPR002893">
    <property type="entry name" value="Znf_MYND"/>
</dbReference>
<dbReference type="PROSITE" id="PS50865">
    <property type="entry name" value="ZF_MYND_2"/>
    <property type="match status" value="1"/>
</dbReference>
<evidence type="ECO:0000256" key="4">
    <source>
        <dbReference type="PROSITE-ProRule" id="PRU00023"/>
    </source>
</evidence>
<dbReference type="SMART" id="SM00248">
    <property type="entry name" value="ANK"/>
    <property type="match status" value="2"/>
</dbReference>
<evidence type="ECO:0000256" key="2">
    <source>
        <dbReference type="ARBA" id="ARBA00022771"/>
    </source>
</evidence>
<dbReference type="EMBL" id="JAACJK010000001">
    <property type="protein sequence ID" value="KAF5342025.1"/>
    <property type="molecule type" value="Genomic_DNA"/>
</dbReference>
<feature type="chain" id="PRO_5034569805" description="MYND-type domain-containing protein" evidence="6">
    <location>
        <begin position="23"/>
        <end position="473"/>
    </location>
</feature>
<keyword evidence="1" id="KW-0479">Metal-binding</keyword>
<name>A0A8H5FLV9_9AGAR</name>
<dbReference type="Proteomes" id="UP000541558">
    <property type="component" value="Unassembled WGS sequence"/>
</dbReference>
<evidence type="ECO:0000256" key="3">
    <source>
        <dbReference type="ARBA" id="ARBA00022833"/>
    </source>
</evidence>
<keyword evidence="3" id="KW-0862">Zinc</keyword>
<dbReference type="InterPro" id="IPR036770">
    <property type="entry name" value="Ankyrin_rpt-contain_sf"/>
</dbReference>
<reference evidence="8 9" key="1">
    <citation type="journal article" date="2020" name="ISME J.">
        <title>Uncovering the hidden diversity of litter-decomposition mechanisms in mushroom-forming fungi.</title>
        <authorList>
            <person name="Floudas D."/>
            <person name="Bentzer J."/>
            <person name="Ahren D."/>
            <person name="Johansson T."/>
            <person name="Persson P."/>
            <person name="Tunlid A."/>
        </authorList>
    </citation>
    <scope>NUCLEOTIDE SEQUENCE [LARGE SCALE GENOMIC DNA]</scope>
    <source>
        <strain evidence="8 9">CBS 175.51</strain>
    </source>
</reference>
<evidence type="ECO:0000259" key="7">
    <source>
        <dbReference type="PROSITE" id="PS50865"/>
    </source>
</evidence>
<feature type="domain" description="MYND-type" evidence="7">
    <location>
        <begin position="287"/>
        <end position="325"/>
    </location>
</feature>
<dbReference type="AlphaFoldDB" id="A0A8H5FLV9"/>
<evidence type="ECO:0000256" key="1">
    <source>
        <dbReference type="ARBA" id="ARBA00022723"/>
    </source>
</evidence>